<dbReference type="InterPro" id="IPR030383">
    <property type="entry name" value="G_VLIG_dom"/>
</dbReference>
<evidence type="ECO:0000256" key="3">
    <source>
        <dbReference type="SAM" id="MobiDB-lite"/>
    </source>
</evidence>
<evidence type="ECO:0000313" key="6">
    <source>
        <dbReference type="Proteomes" id="UP000215902"/>
    </source>
</evidence>
<dbReference type="PANTHER" id="PTHR14819">
    <property type="entry name" value="GTP-BINDING"/>
    <property type="match status" value="1"/>
</dbReference>
<evidence type="ECO:0000259" key="4">
    <source>
        <dbReference type="PROSITE" id="PS51717"/>
    </source>
</evidence>
<proteinExistence type="inferred from homology"/>
<dbReference type="STRING" id="282301.A0A267DHJ4"/>
<name>A0A267DHJ4_9PLAT</name>
<evidence type="ECO:0000313" key="5">
    <source>
        <dbReference type="EMBL" id="PAA48753.1"/>
    </source>
</evidence>
<dbReference type="InterPro" id="IPR027417">
    <property type="entry name" value="P-loop_NTPase"/>
</dbReference>
<sequence>MSGETETQKRFNGLVSDLGLSKWFPGRLIAETAIAIRPADLDKPGLQFVRQIIGCLGKVRDELPLHQEQDCTSKIDCQQQEDGWDEDEDEGDQSGDVNPLDVLLTVFVCCSEDLKQLICHRLFYCKLAIPFIYKDETDRWVSNHSNLRPIAIEYKDKQGKAIEMPIFSDREVFCVAFVRIGEHSVSKSKILNYILSDGKHDTFFNRESKNGSARVKYSRGLIETAVYIPPGDGSDPFVALNLRGDVTENPELSGVLSKCSSTLVCMVAVEDALQNASRLQELAAEANNMVLVLTKRDSNTKADSDFKNCLRKSISGIWNRATVVLAFKAKTIKSCREIQAEVTNVLRQKMGPSKIISEQLKSTGLFPMDSGDGGQSPAQLASLVTQNFRSYESKTKFKNEFLPLHMQLWQEYSKLYKETFSAKAQKENLAKMQERMLEIRNKQVELCMQFSPIIRDLFSSLNAAASQSEEMVGAIVLLEGIKQRFYECCLEVVPPLQRAFLEAKEKHDACQSETEIEALRQKLQEAEKELVNASLDLNSLFREAGQIYEASQENSTVFTPRLRDEVLNLPDTFAKLLLHGMPLEILDGDSSNIPIFWISAVLRACHKLVGEKKLFIISVLGVQSSGKSTLLNTMFGLRFPVSAGRCTRGAYLQLVKVSPEARLPFDYVAILDTEGLKAPELGISSPRHDNELATLVIGLGDVSIINIKGENSSDMKEILPIAVNAFLRMRQVNKKLEIQRSCIFIHQNVSAISAKEKMEEATAVMKKSLDDFTREAAEGEGLADVKTFNQIISFDSKMDIFFLPDLWFGDPPMASVNPGYAEKVQVIRDHIMFQMALKQKTYVSFNDFTIRIGDMWKAIMSEDFVFSFRNSIEMKAYIQMELALIDCKDQIDDFGNDWLHKTAFVQLRNASSEESLFAVKQSLQQEMSESMSSILSRTKEQLEQYFEEDSYKEHSVQWKSGSLLALDRACNLKQEELHDRIKDELKIQRLEINQAAKHKQWESTALQKAKDLAQKMTGSKISEEELKQCFDILWETIISELPTEQPHDAAPIDEQIERLLQDLFHKDVSILKAQLQQTPLSQTMSEDDFELFLSDCIEEISYTNEAAPTARSKAFTAGGKAFKSAQLLLRDTAKKDSGFYIADARKILAEVIRVLRDERSNLANDGIGLTAAFEIKVSIGICKLAIPTFEKINEAYRAKLSIAARLQTLKEKIWNLFKNMVASKAGEKISADFVRDHLAGLIKAAVLERMADKLKAHVRNQIGKHKYYLIVMMLTEWADKDNFRSIISYIENSKVAALEWLTAFIDRFLFTRNEAQRTAFSEIVEADVAASIFKTAHDSCDQACKAMAGRSGDDCMKEWSEDFCQRMSRELAVKAEDFAEIFTQPIGDFSDFSECLKEGLRVNSRQLTEWLSTLDESSVQWPGKSTLYSAVLDSLWGCDAQCPFCNEPCSNASAEHQEFSHKCIQHRPQCTAGMRRVGSNQAVPDTCGFSINDQRMRFGCVKCEKNGVHMFTYHPYKEYKKFFPSWDIAPDASNTGSKFWMWFVWTFREKLKEQYDYKIDELPGAWAAVTKDAAQQSLRELLN</sequence>
<dbReference type="InterPro" id="IPR052986">
    <property type="entry name" value="VLIG_GTPase"/>
</dbReference>
<protein>
    <recommendedName>
        <fullName evidence="4">VLIG-type G domain-containing protein</fullName>
    </recommendedName>
</protein>
<dbReference type="Pfam" id="PF25496">
    <property type="entry name" value="URGCP"/>
    <property type="match status" value="1"/>
</dbReference>
<organism evidence="5 6">
    <name type="scientific">Macrostomum lignano</name>
    <dbReference type="NCBI Taxonomy" id="282301"/>
    <lineage>
        <taxon>Eukaryota</taxon>
        <taxon>Metazoa</taxon>
        <taxon>Spiralia</taxon>
        <taxon>Lophotrochozoa</taxon>
        <taxon>Platyhelminthes</taxon>
        <taxon>Rhabditophora</taxon>
        <taxon>Macrostomorpha</taxon>
        <taxon>Macrostomida</taxon>
        <taxon>Macrostomidae</taxon>
        <taxon>Macrostomum</taxon>
    </lineage>
</organism>
<dbReference type="InterPro" id="IPR057365">
    <property type="entry name" value="URGCP"/>
</dbReference>
<evidence type="ECO:0000256" key="2">
    <source>
        <dbReference type="SAM" id="Coils"/>
    </source>
</evidence>
<dbReference type="GO" id="GO:0005525">
    <property type="term" value="F:GTP binding"/>
    <property type="evidence" value="ECO:0007669"/>
    <property type="project" value="InterPro"/>
</dbReference>
<feature type="region of interest" description="Disordered" evidence="3">
    <location>
        <begin position="76"/>
        <end position="96"/>
    </location>
</feature>
<feature type="compositionally biased region" description="Acidic residues" evidence="3">
    <location>
        <begin position="82"/>
        <end position="93"/>
    </location>
</feature>
<dbReference type="EMBL" id="NIVC01004066">
    <property type="protein sequence ID" value="PAA48753.1"/>
    <property type="molecule type" value="Genomic_DNA"/>
</dbReference>
<dbReference type="OrthoDB" id="6141954at2759"/>
<comment type="similarity">
    <text evidence="1">Belongs to the TRAFAC class dynamin-like GTPase superfamily. Very large inducible GTPase (VLIG) family.</text>
</comment>
<feature type="coiled-coil region" evidence="2">
    <location>
        <begin position="509"/>
        <end position="543"/>
    </location>
</feature>
<dbReference type="Pfam" id="PF25683">
    <property type="entry name" value="URGCP_GTPase"/>
    <property type="match status" value="1"/>
</dbReference>
<keyword evidence="2" id="KW-0175">Coiled coil</keyword>
<dbReference type="Proteomes" id="UP000215902">
    <property type="component" value="Unassembled WGS sequence"/>
</dbReference>
<feature type="domain" description="VLIG-type G" evidence="4">
    <location>
        <begin position="611"/>
        <end position="856"/>
    </location>
</feature>
<dbReference type="SUPFAM" id="SSF52540">
    <property type="entry name" value="P-loop containing nucleoside triphosphate hydrolases"/>
    <property type="match status" value="1"/>
</dbReference>
<dbReference type="Gene3D" id="3.40.50.300">
    <property type="entry name" value="P-loop containing nucleotide triphosphate hydrolases"/>
    <property type="match status" value="1"/>
</dbReference>
<reference evidence="5 6" key="1">
    <citation type="submission" date="2017-06" db="EMBL/GenBank/DDBJ databases">
        <title>A platform for efficient transgenesis in Macrostomum lignano, a flatworm model organism for stem cell research.</title>
        <authorList>
            <person name="Berezikov E."/>
        </authorList>
    </citation>
    <scope>NUCLEOTIDE SEQUENCE [LARGE SCALE GENOMIC DNA]</scope>
    <source>
        <strain evidence="5">DV1</strain>
        <tissue evidence="5">Whole organism</tissue>
    </source>
</reference>
<accession>A0A267DHJ4</accession>
<dbReference type="PROSITE" id="PS51717">
    <property type="entry name" value="G_VLIG"/>
    <property type="match status" value="1"/>
</dbReference>
<keyword evidence="6" id="KW-1185">Reference proteome</keyword>
<gene>
    <name evidence="5" type="ORF">BOX15_Mlig017367g4</name>
</gene>
<evidence type="ECO:0000256" key="1">
    <source>
        <dbReference type="ARBA" id="ARBA00006828"/>
    </source>
</evidence>
<comment type="caution">
    <text evidence="5">The sequence shown here is derived from an EMBL/GenBank/DDBJ whole genome shotgun (WGS) entry which is preliminary data.</text>
</comment>
<dbReference type="PANTHER" id="PTHR14819:SF25">
    <property type="entry name" value="CHROMOSOME UNDETERMINED SCAFFOLD_52, WHOLE GENOME SHOTGUN SEQUENCE"/>
    <property type="match status" value="1"/>
</dbReference>